<dbReference type="InterPro" id="IPR009016">
    <property type="entry name" value="Fe_hydrogenase"/>
</dbReference>
<dbReference type="Gene3D" id="3.40.50.1780">
    <property type="match status" value="1"/>
</dbReference>
<keyword evidence="3" id="KW-0411">Iron-sulfur</keyword>
<name>A0ABX8H6Y4_9BACL</name>
<dbReference type="Gene3D" id="3.30.70.20">
    <property type="match status" value="1"/>
</dbReference>
<dbReference type="NCBIfam" id="TIGR02512">
    <property type="entry name" value="FeFe_hydrog_A"/>
    <property type="match status" value="1"/>
</dbReference>
<dbReference type="PANTHER" id="PTHR11615">
    <property type="entry name" value="NITRATE, FORMATE, IRON DEHYDROGENASE"/>
    <property type="match status" value="1"/>
</dbReference>
<gene>
    <name evidence="5" type="ORF">KP014_16755</name>
</gene>
<feature type="domain" description="4Fe-4S ferredoxin-type" evidence="4">
    <location>
        <begin position="19"/>
        <end position="48"/>
    </location>
</feature>
<dbReference type="Proteomes" id="UP000683429">
    <property type="component" value="Chromosome"/>
</dbReference>
<dbReference type="InterPro" id="IPR003149">
    <property type="entry name" value="Fe_hydrogenase_ssu"/>
</dbReference>
<dbReference type="InterPro" id="IPR013352">
    <property type="entry name" value="Fe_hydrogenase_subset"/>
</dbReference>
<dbReference type="InterPro" id="IPR004108">
    <property type="entry name" value="Fe_hydrogenase_lsu_C"/>
</dbReference>
<dbReference type="SUPFAM" id="SSF54862">
    <property type="entry name" value="4Fe-4S ferredoxins"/>
    <property type="match status" value="1"/>
</dbReference>
<dbReference type="Pfam" id="PF00037">
    <property type="entry name" value="Fer4"/>
    <property type="match status" value="1"/>
</dbReference>
<dbReference type="InterPro" id="IPR017896">
    <property type="entry name" value="4Fe4S_Fe-S-bd"/>
</dbReference>
<sequence>MIKLIIEKKGSSVTPNIDPIIHIDEELCTGCRRCAEVCPVDAIIGEASTPQSIDAHRCVVCGQCVQTCAAYAAENDPSLTSRAEKLRQRGQLSSVREPLFAAYSTGHAIELKEALADPKRYKVVQCAPVIRVSLAEEFGLPFGTLTPGKMAAALRLLNFDRVYDTNFGADVTIMEEGSELISRVMSGERLPMFTSCCPAWVKHAETAAPHVLDHLSSCKSPMQMVGSLVKTYSAELDGIAPADILSVAVMPCTCKKFEAGREEMNVDGLREVDMVITTRELAQLIKDKGIDFINLPDETFDSPLGKYSGAGTIFGATGGVMEAAIRTGYELVTHEPIPNLQLDFIRGDEGIRTATVQIGDLELKVAMVAGLKYVSTILEQVAKGTCPYHFIEVMACPEGCVSGGGQPKLLLETQRKSAYQARKSSIYRHDSNQKVRKSHENPAIIKLYKDFLGEPLGHASHHLLHTKFFSRSVKGEMK</sequence>
<evidence type="ECO:0000313" key="6">
    <source>
        <dbReference type="Proteomes" id="UP000683429"/>
    </source>
</evidence>
<dbReference type="SMART" id="SM00902">
    <property type="entry name" value="Fe_hyd_SSU"/>
    <property type="match status" value="1"/>
</dbReference>
<dbReference type="Pfam" id="PF02256">
    <property type="entry name" value="Fe_hyd_SSU"/>
    <property type="match status" value="1"/>
</dbReference>
<accession>A0ABX8H6Y4</accession>
<keyword evidence="2" id="KW-0408">Iron</keyword>
<evidence type="ECO:0000313" key="5">
    <source>
        <dbReference type="EMBL" id="QWU13637.1"/>
    </source>
</evidence>
<keyword evidence="6" id="KW-1185">Reference proteome</keyword>
<dbReference type="EMBL" id="CP076607">
    <property type="protein sequence ID" value="QWU13637.1"/>
    <property type="molecule type" value="Genomic_DNA"/>
</dbReference>
<evidence type="ECO:0000256" key="2">
    <source>
        <dbReference type="ARBA" id="ARBA00023004"/>
    </source>
</evidence>
<feature type="domain" description="4Fe-4S ferredoxin-type" evidence="4">
    <location>
        <begin position="49"/>
        <end position="78"/>
    </location>
</feature>
<dbReference type="Pfam" id="PF02906">
    <property type="entry name" value="Fe_hyd_lg_C"/>
    <property type="match status" value="1"/>
</dbReference>
<keyword evidence="1" id="KW-0479">Metal-binding</keyword>
<dbReference type="Gene3D" id="3.40.950.10">
    <property type="entry name" value="Fe-only Hydrogenase (Larger Subunit), Chain L, domain 3"/>
    <property type="match status" value="1"/>
</dbReference>
<dbReference type="InterPro" id="IPR050340">
    <property type="entry name" value="Cytosolic_Fe-S_CAF"/>
</dbReference>
<dbReference type="InterPro" id="IPR036991">
    <property type="entry name" value="Fe_hydrogenase_ssu_sf"/>
</dbReference>
<dbReference type="SUPFAM" id="SSF53920">
    <property type="entry name" value="Fe-only hydrogenase"/>
    <property type="match status" value="1"/>
</dbReference>
<organism evidence="5 6">
    <name type="scientific">Paenibacillus sophorae</name>
    <dbReference type="NCBI Taxonomy" id="1333845"/>
    <lineage>
        <taxon>Bacteria</taxon>
        <taxon>Bacillati</taxon>
        <taxon>Bacillota</taxon>
        <taxon>Bacilli</taxon>
        <taxon>Bacillales</taxon>
        <taxon>Paenibacillaceae</taxon>
        <taxon>Paenibacillus</taxon>
    </lineage>
</organism>
<dbReference type="Gene3D" id="4.10.260.20">
    <property type="entry name" value="Iron hydrogenase, small subunit"/>
    <property type="match status" value="1"/>
</dbReference>
<evidence type="ECO:0000256" key="1">
    <source>
        <dbReference type="ARBA" id="ARBA00022723"/>
    </source>
</evidence>
<evidence type="ECO:0000259" key="4">
    <source>
        <dbReference type="PROSITE" id="PS51379"/>
    </source>
</evidence>
<dbReference type="InterPro" id="IPR017900">
    <property type="entry name" value="4Fe4S_Fe_S_CS"/>
</dbReference>
<dbReference type="PROSITE" id="PS51379">
    <property type="entry name" value="4FE4S_FER_2"/>
    <property type="match status" value="2"/>
</dbReference>
<evidence type="ECO:0000256" key="3">
    <source>
        <dbReference type="ARBA" id="ARBA00023014"/>
    </source>
</evidence>
<dbReference type="PROSITE" id="PS00198">
    <property type="entry name" value="4FE4S_FER_1"/>
    <property type="match status" value="1"/>
</dbReference>
<proteinExistence type="predicted"/>
<protein>
    <submittedName>
        <fullName evidence="5">[FeFe] hydrogenase, group A</fullName>
    </submittedName>
</protein>
<reference evidence="5 6" key="1">
    <citation type="submission" date="2021-06" db="EMBL/GenBank/DDBJ databases">
        <title>Whole genome sequence of Paenibacillus sophorae DSM23020 for comparative genomics.</title>
        <authorList>
            <person name="Kim M.-J."/>
            <person name="Lee G."/>
            <person name="Shin J.-H."/>
        </authorList>
    </citation>
    <scope>NUCLEOTIDE SEQUENCE [LARGE SCALE GENOMIC DNA]</scope>
    <source>
        <strain evidence="5 6">DSM 23020</strain>
    </source>
</reference>